<evidence type="ECO:0000256" key="2">
    <source>
        <dbReference type="ARBA" id="ARBA00022448"/>
    </source>
</evidence>
<dbReference type="GO" id="GO:0005886">
    <property type="term" value="C:plasma membrane"/>
    <property type="evidence" value="ECO:0007669"/>
    <property type="project" value="UniProtKB-SubCell"/>
</dbReference>
<evidence type="ECO:0000256" key="6">
    <source>
        <dbReference type="ARBA" id="ARBA00023136"/>
    </source>
</evidence>
<evidence type="ECO:0000313" key="9">
    <source>
        <dbReference type="EMBL" id="MBG6089160.1"/>
    </source>
</evidence>
<reference evidence="9" key="1">
    <citation type="submission" date="2020-11" db="EMBL/GenBank/DDBJ databases">
        <title>Sequencing the genomes of 1000 actinobacteria strains.</title>
        <authorList>
            <person name="Klenk H.-P."/>
        </authorList>
    </citation>
    <scope>NUCLEOTIDE SEQUENCE</scope>
    <source>
        <strain evidence="9">DSM 43175</strain>
    </source>
</reference>
<keyword evidence="10" id="KW-1185">Reference proteome</keyword>
<dbReference type="EC" id="2.7.4.9" evidence="9"/>
<comment type="subcellular location">
    <subcellularLocation>
        <location evidence="1">Cell membrane</location>
        <topology evidence="1">Multi-pass membrane protein</topology>
    </subcellularLocation>
</comment>
<feature type="transmembrane region" description="Helical" evidence="8">
    <location>
        <begin position="313"/>
        <end position="332"/>
    </location>
</feature>
<keyword evidence="3" id="KW-1003">Cell membrane</keyword>
<feature type="transmembrane region" description="Helical" evidence="8">
    <location>
        <begin position="338"/>
        <end position="361"/>
    </location>
</feature>
<keyword evidence="4 8" id="KW-0812">Transmembrane</keyword>
<feature type="transmembrane region" description="Helical" evidence="8">
    <location>
        <begin position="250"/>
        <end position="269"/>
    </location>
</feature>
<dbReference type="SUPFAM" id="SSF103473">
    <property type="entry name" value="MFS general substrate transporter"/>
    <property type="match status" value="1"/>
</dbReference>
<keyword evidence="5 8" id="KW-1133">Transmembrane helix</keyword>
<evidence type="ECO:0000256" key="3">
    <source>
        <dbReference type="ARBA" id="ARBA00022475"/>
    </source>
</evidence>
<feature type="region of interest" description="Disordered" evidence="7">
    <location>
        <begin position="452"/>
        <end position="532"/>
    </location>
</feature>
<dbReference type="Gene3D" id="1.20.1250.20">
    <property type="entry name" value="MFS general substrate transporter like domains"/>
    <property type="match status" value="1"/>
</dbReference>
<feature type="compositionally biased region" description="Basic and acidic residues" evidence="7">
    <location>
        <begin position="460"/>
        <end position="507"/>
    </location>
</feature>
<comment type="caution">
    <text evidence="9">The sequence shown here is derived from an EMBL/GenBank/DDBJ whole genome shotgun (WGS) entry which is preliminary data.</text>
</comment>
<dbReference type="PANTHER" id="PTHR43266">
    <property type="entry name" value="MACROLIDE-EFFLUX PROTEIN"/>
    <property type="match status" value="1"/>
</dbReference>
<dbReference type="PANTHER" id="PTHR43266:SF2">
    <property type="entry name" value="MAJOR FACILITATOR SUPERFAMILY (MFS) PROFILE DOMAIN-CONTAINING PROTEIN"/>
    <property type="match status" value="1"/>
</dbReference>
<feature type="transmembrane region" description="Helical" evidence="8">
    <location>
        <begin position="64"/>
        <end position="88"/>
    </location>
</feature>
<protein>
    <submittedName>
        <fullName evidence="9">dTMP kinase</fullName>
        <ecNumber evidence="9">2.7.4.9</ecNumber>
    </submittedName>
</protein>
<dbReference type="GO" id="GO:0004798">
    <property type="term" value="F:dTMP kinase activity"/>
    <property type="evidence" value="ECO:0007669"/>
    <property type="project" value="UniProtKB-EC"/>
</dbReference>
<dbReference type="RefSeq" id="WP_197011798.1">
    <property type="nucleotide sequence ID" value="NZ_BAABES010000004.1"/>
</dbReference>
<evidence type="ECO:0000313" key="10">
    <source>
        <dbReference type="Proteomes" id="UP000614047"/>
    </source>
</evidence>
<keyword evidence="9" id="KW-0418">Kinase</keyword>
<keyword evidence="6 8" id="KW-0472">Membrane</keyword>
<evidence type="ECO:0000256" key="5">
    <source>
        <dbReference type="ARBA" id="ARBA00022989"/>
    </source>
</evidence>
<organism evidence="9 10">
    <name type="scientific">Actinomadura viridis</name>
    <dbReference type="NCBI Taxonomy" id="58110"/>
    <lineage>
        <taxon>Bacteria</taxon>
        <taxon>Bacillati</taxon>
        <taxon>Actinomycetota</taxon>
        <taxon>Actinomycetes</taxon>
        <taxon>Streptosporangiales</taxon>
        <taxon>Thermomonosporaceae</taxon>
        <taxon>Actinomadura</taxon>
    </lineage>
</organism>
<evidence type="ECO:0000256" key="8">
    <source>
        <dbReference type="SAM" id="Phobius"/>
    </source>
</evidence>
<feature type="transmembrane region" description="Helical" evidence="8">
    <location>
        <begin position="29"/>
        <end position="52"/>
    </location>
</feature>
<dbReference type="EMBL" id="JADOUA010000001">
    <property type="protein sequence ID" value="MBG6089160.1"/>
    <property type="molecule type" value="Genomic_DNA"/>
</dbReference>
<proteinExistence type="predicted"/>
<evidence type="ECO:0000256" key="1">
    <source>
        <dbReference type="ARBA" id="ARBA00004651"/>
    </source>
</evidence>
<accession>A0A931DLB4</accession>
<feature type="transmembrane region" description="Helical" evidence="8">
    <location>
        <begin position="157"/>
        <end position="176"/>
    </location>
</feature>
<name>A0A931DLB4_9ACTN</name>
<feature type="compositionally biased region" description="Basic residues" evidence="7">
    <location>
        <begin position="508"/>
        <end position="519"/>
    </location>
</feature>
<dbReference type="InterPro" id="IPR010290">
    <property type="entry name" value="TM_effector"/>
</dbReference>
<dbReference type="Proteomes" id="UP000614047">
    <property type="component" value="Unassembled WGS sequence"/>
</dbReference>
<dbReference type="InterPro" id="IPR036259">
    <property type="entry name" value="MFS_trans_sf"/>
</dbReference>
<evidence type="ECO:0000256" key="7">
    <source>
        <dbReference type="SAM" id="MobiDB-lite"/>
    </source>
</evidence>
<dbReference type="AlphaFoldDB" id="A0A931DLB4"/>
<keyword evidence="9" id="KW-0808">Transferase</keyword>
<keyword evidence="2" id="KW-0813">Transport</keyword>
<dbReference type="Pfam" id="PF05977">
    <property type="entry name" value="MFS_3"/>
    <property type="match status" value="1"/>
</dbReference>
<dbReference type="CDD" id="cd06173">
    <property type="entry name" value="MFS_MefA_like"/>
    <property type="match status" value="1"/>
</dbReference>
<gene>
    <name evidence="9" type="ORF">IW256_003273</name>
</gene>
<feature type="transmembrane region" description="Helical" evidence="8">
    <location>
        <begin position="281"/>
        <end position="301"/>
    </location>
</feature>
<evidence type="ECO:0000256" key="4">
    <source>
        <dbReference type="ARBA" id="ARBA00022692"/>
    </source>
</evidence>
<feature type="transmembrane region" description="Helical" evidence="8">
    <location>
        <begin position="373"/>
        <end position="397"/>
    </location>
</feature>
<sequence>MVSPGERAGEPAAAFPLKDLLAIVPFRRLWIALGFSSLGDWLGILATTALAASYGGRSYLLANFAVGAVLVVRLLPSLLLGPIAGAWVDKLDRRRIMIIADLVRFSMYASIPLVGTWWWLLAATLLAECASIFWIPAKEATVPNLVPRDRLEPANRLSLVTTYGTAPVAAVLFSLLATVGGLLERAGSVTVHPVDVALYADAATFLFSAYTITRLKVIRSPGRAAQEHPGLFRQIREGWSYIGHDRLVRGLVLGMLGAFASGGAVIGVARVFVGTMHGGDAAYGVLFGAVFTGMAGGMFAGPRLLRGFSRRRLFGMCLAAAGAALVAVSALAELVLVVFLTALVGAFAGMAWVIGYTLVGLEVADRLRGRTFAFLQTMVRVVLILVLAMAPIIAGAIGPHRFRVSTFEVRFDGSNAVILLAGLLTLVMGVVSFRQMDDRPGVPIRRDVLDALRGTGGGEPVRDRVQGVPEDGGRRPADGARGGKDQRAEAPHDDGPARGRRAGDPSRRGPHGRDRRRSPPGRWCDPGGPTGR</sequence>
<feature type="transmembrane region" description="Helical" evidence="8">
    <location>
        <begin position="117"/>
        <end position="136"/>
    </location>
</feature>
<feature type="transmembrane region" description="Helical" evidence="8">
    <location>
        <begin position="417"/>
        <end position="436"/>
    </location>
</feature>